<gene>
    <name evidence="1" type="ORF">S01H1_10306</name>
</gene>
<dbReference type="AlphaFoldDB" id="X0RP92"/>
<evidence type="ECO:0000313" key="1">
    <source>
        <dbReference type="EMBL" id="GAF70674.1"/>
    </source>
</evidence>
<proteinExistence type="predicted"/>
<sequence>MKKKTILPKLRKIDYSNKKHRYKLNFSTRKRRMAINEGIRDEKKKTKKTLRRAAIAKKGRFNVLRIYRKYKKVNECKKITRDMRYIDKKYKLNKTKDICGKKQKGGKKQFLYNPNNPKKSFDVYIDKNPKDTINIKYTTVNDVKKTIRKLESLYKNKKYTHKRIWQVGMIMKVRLEAMKKYKRTIYKNAKNVGKRYRLANKYFKFLGKRTKRKTFKDRKKMTFKIH</sequence>
<comment type="caution">
    <text evidence="1">The sequence shown here is derived from an EMBL/GenBank/DDBJ whole genome shotgun (WGS) entry which is preliminary data.</text>
</comment>
<organism evidence="1">
    <name type="scientific">marine sediment metagenome</name>
    <dbReference type="NCBI Taxonomy" id="412755"/>
    <lineage>
        <taxon>unclassified sequences</taxon>
        <taxon>metagenomes</taxon>
        <taxon>ecological metagenomes</taxon>
    </lineage>
</organism>
<accession>X0RP92</accession>
<protein>
    <submittedName>
        <fullName evidence="1">Uncharacterized protein</fullName>
    </submittedName>
</protein>
<dbReference type="EMBL" id="BARS01005265">
    <property type="protein sequence ID" value="GAF70674.1"/>
    <property type="molecule type" value="Genomic_DNA"/>
</dbReference>
<reference evidence="1" key="1">
    <citation type="journal article" date="2014" name="Front. Microbiol.">
        <title>High frequency of phylogenetically diverse reductive dehalogenase-homologous genes in deep subseafloor sedimentary metagenomes.</title>
        <authorList>
            <person name="Kawai M."/>
            <person name="Futagami T."/>
            <person name="Toyoda A."/>
            <person name="Takaki Y."/>
            <person name="Nishi S."/>
            <person name="Hori S."/>
            <person name="Arai W."/>
            <person name="Tsubouchi T."/>
            <person name="Morono Y."/>
            <person name="Uchiyama I."/>
            <person name="Ito T."/>
            <person name="Fujiyama A."/>
            <person name="Inagaki F."/>
            <person name="Takami H."/>
        </authorList>
    </citation>
    <scope>NUCLEOTIDE SEQUENCE</scope>
    <source>
        <strain evidence="1">Expedition CK06-06</strain>
    </source>
</reference>
<name>X0RP92_9ZZZZ</name>